<evidence type="ECO:0000313" key="3">
    <source>
        <dbReference type="Proteomes" id="UP000630353"/>
    </source>
</evidence>
<reference evidence="2" key="2">
    <citation type="submission" date="2020-09" db="EMBL/GenBank/DDBJ databases">
        <authorList>
            <person name="Sun Q."/>
            <person name="Kim S."/>
        </authorList>
    </citation>
    <scope>NUCLEOTIDE SEQUENCE</scope>
    <source>
        <strain evidence="2">KCTC 42651</strain>
    </source>
</reference>
<comment type="caution">
    <text evidence="2">The sequence shown here is derived from an EMBL/GenBank/DDBJ whole genome shotgun (WGS) entry which is preliminary data.</text>
</comment>
<dbReference type="PANTHER" id="PTHR38436:SF3">
    <property type="entry name" value="CARBOXYMETHYLENEBUTENOLIDASE-RELATED"/>
    <property type="match status" value="1"/>
</dbReference>
<proteinExistence type="predicted"/>
<dbReference type="Gene3D" id="3.10.450.50">
    <property type="match status" value="1"/>
</dbReference>
<evidence type="ECO:0000313" key="2">
    <source>
        <dbReference type="EMBL" id="GHD58997.1"/>
    </source>
</evidence>
<sequence>MSDLDERQQALVDLFQEHVQAELRGDLETTMATMTDNPHLTNVPSMVGGYGRDGVRAFYANHLVGKFFPPDVEMIPVSSTVGTDQIVDELVIKFTHTAEIEWMLPGVQPTGKPVEAAFCVVVGVKDGKISHEHIYWDQASVLVQLGLLDPTGLPVCGPEGARRILDPTQPSRAM</sequence>
<dbReference type="SUPFAM" id="SSF54427">
    <property type="entry name" value="NTF2-like"/>
    <property type="match status" value="1"/>
</dbReference>
<evidence type="ECO:0000259" key="1">
    <source>
        <dbReference type="Pfam" id="PF12680"/>
    </source>
</evidence>
<feature type="domain" description="SnoaL-like" evidence="1">
    <location>
        <begin position="16"/>
        <end position="131"/>
    </location>
</feature>
<gene>
    <name evidence="2" type="ORF">GCM10017083_42800</name>
</gene>
<dbReference type="Proteomes" id="UP000630353">
    <property type="component" value="Unassembled WGS sequence"/>
</dbReference>
<dbReference type="InterPro" id="IPR032710">
    <property type="entry name" value="NTF2-like_dom_sf"/>
</dbReference>
<name>A0A919CRQ8_9PROT</name>
<protein>
    <recommendedName>
        <fullName evidence="1">SnoaL-like domain-containing protein</fullName>
    </recommendedName>
</protein>
<dbReference type="EMBL" id="BMZS01000010">
    <property type="protein sequence ID" value="GHD58997.1"/>
    <property type="molecule type" value="Genomic_DNA"/>
</dbReference>
<accession>A0A919CRQ8</accession>
<dbReference type="InterPro" id="IPR009959">
    <property type="entry name" value="Cyclase_SnoaL-like"/>
</dbReference>
<dbReference type="AlphaFoldDB" id="A0A919CRQ8"/>
<organism evidence="2 3">
    <name type="scientific">Thalassobaculum fulvum</name>
    <dbReference type="NCBI Taxonomy" id="1633335"/>
    <lineage>
        <taxon>Bacteria</taxon>
        <taxon>Pseudomonadati</taxon>
        <taxon>Pseudomonadota</taxon>
        <taxon>Alphaproteobacteria</taxon>
        <taxon>Rhodospirillales</taxon>
        <taxon>Thalassobaculaceae</taxon>
        <taxon>Thalassobaculum</taxon>
    </lineage>
</organism>
<dbReference type="RefSeq" id="WP_189993438.1">
    <property type="nucleotide sequence ID" value="NZ_BMZS01000010.1"/>
</dbReference>
<dbReference type="InterPro" id="IPR037401">
    <property type="entry name" value="SnoaL-like"/>
</dbReference>
<dbReference type="Pfam" id="PF12680">
    <property type="entry name" value="SnoaL_2"/>
    <property type="match status" value="1"/>
</dbReference>
<dbReference type="PANTHER" id="PTHR38436">
    <property type="entry name" value="POLYKETIDE CYCLASE SNOAL-LIKE DOMAIN"/>
    <property type="match status" value="1"/>
</dbReference>
<reference evidence="2" key="1">
    <citation type="journal article" date="2014" name="Int. J. Syst. Evol. Microbiol.">
        <title>Complete genome sequence of Corynebacterium casei LMG S-19264T (=DSM 44701T), isolated from a smear-ripened cheese.</title>
        <authorList>
            <consortium name="US DOE Joint Genome Institute (JGI-PGF)"/>
            <person name="Walter F."/>
            <person name="Albersmeier A."/>
            <person name="Kalinowski J."/>
            <person name="Ruckert C."/>
        </authorList>
    </citation>
    <scope>NUCLEOTIDE SEQUENCE</scope>
    <source>
        <strain evidence="2">KCTC 42651</strain>
    </source>
</reference>
<keyword evidence="3" id="KW-1185">Reference proteome</keyword>
<dbReference type="GO" id="GO:0030638">
    <property type="term" value="P:polyketide metabolic process"/>
    <property type="evidence" value="ECO:0007669"/>
    <property type="project" value="InterPro"/>
</dbReference>